<comment type="subunit">
    <text evidence="4">Homotrimer.</text>
</comment>
<reference evidence="9" key="1">
    <citation type="journal article" date="2014" name="Int. J. Syst. Evol. Microbiol.">
        <title>Complete genome sequence of Corynebacterium casei LMG S-19264T (=DSM 44701T), isolated from a smear-ripened cheese.</title>
        <authorList>
            <consortium name="US DOE Joint Genome Institute (JGI-PGF)"/>
            <person name="Walter F."/>
            <person name="Albersmeier A."/>
            <person name="Kalinowski J."/>
            <person name="Ruckert C."/>
        </authorList>
    </citation>
    <scope>NUCLEOTIDE SEQUENCE</scope>
    <source>
        <strain evidence="9">KCTC 12988</strain>
    </source>
</reference>
<dbReference type="Pfam" id="PF01081">
    <property type="entry name" value="Aldolase"/>
    <property type="match status" value="1"/>
</dbReference>
<protein>
    <recommendedName>
        <fullName evidence="5">2-dehydro-3-deoxy-phosphogluconate aldolase</fullName>
        <ecNumber evidence="5">4.1.2.14</ecNumber>
    </recommendedName>
</protein>
<dbReference type="PANTHER" id="PTHR30246:SF1">
    <property type="entry name" value="2-DEHYDRO-3-DEOXY-6-PHOSPHOGALACTONATE ALDOLASE-RELATED"/>
    <property type="match status" value="1"/>
</dbReference>
<evidence type="ECO:0000256" key="1">
    <source>
        <dbReference type="ARBA" id="ARBA00000654"/>
    </source>
</evidence>
<name>A0A918TTD4_9BACT</name>
<keyword evidence="6" id="KW-0456">Lyase</keyword>
<evidence type="ECO:0000256" key="4">
    <source>
        <dbReference type="ARBA" id="ARBA00011233"/>
    </source>
</evidence>
<evidence type="ECO:0000256" key="7">
    <source>
        <dbReference type="ARBA" id="ARBA00023270"/>
    </source>
</evidence>
<dbReference type="InterPro" id="IPR031337">
    <property type="entry name" value="KDPG/KHG_AS_1"/>
</dbReference>
<dbReference type="InterPro" id="IPR031338">
    <property type="entry name" value="KDPG/KHG_AS_2"/>
</dbReference>
<comment type="similarity">
    <text evidence="3">Belongs to the KHG/KDPG aldolase family.</text>
</comment>
<evidence type="ECO:0000256" key="5">
    <source>
        <dbReference type="ARBA" id="ARBA00013063"/>
    </source>
</evidence>
<dbReference type="PANTHER" id="PTHR30246">
    <property type="entry name" value="2-KETO-3-DEOXY-6-PHOSPHOGLUCONATE ALDOLASE"/>
    <property type="match status" value="1"/>
</dbReference>
<evidence type="ECO:0000256" key="6">
    <source>
        <dbReference type="ARBA" id="ARBA00023239"/>
    </source>
</evidence>
<dbReference type="EMBL" id="BMXI01000011">
    <property type="protein sequence ID" value="GHC58178.1"/>
    <property type="molecule type" value="Genomic_DNA"/>
</dbReference>
<dbReference type="EC" id="4.1.2.14" evidence="5"/>
<evidence type="ECO:0000313" key="9">
    <source>
        <dbReference type="EMBL" id="GHC58178.1"/>
    </source>
</evidence>
<dbReference type="AlphaFoldDB" id="A0A918TTD4"/>
<comment type="catalytic activity">
    <reaction evidence="1">
        <text>2-dehydro-3-deoxy-6-phospho-D-gluconate = D-glyceraldehyde 3-phosphate + pyruvate</text>
        <dbReference type="Rhea" id="RHEA:17089"/>
        <dbReference type="ChEBI" id="CHEBI:15361"/>
        <dbReference type="ChEBI" id="CHEBI:57569"/>
        <dbReference type="ChEBI" id="CHEBI:59776"/>
        <dbReference type="EC" id="4.1.2.14"/>
    </reaction>
</comment>
<gene>
    <name evidence="9" type="primary">eda</name>
    <name evidence="9" type="ORF">GCM10007100_26350</name>
</gene>
<dbReference type="CDD" id="cd00452">
    <property type="entry name" value="KDPG_aldolase"/>
    <property type="match status" value="1"/>
</dbReference>
<sequence>MFATRLVPVVVLKNLAHAEPLAEALLAGGLDTIELTLRTDCALDAIKLLSEKYPQIKLGAGTVLDAGIVPKLVDLGCQYAVSPGLNPKVIEATQKADLPIFAGVANPTDIETARELGLQTLKFFPAEPLGGASMLKALIGPYGHTGIKFIPTGGITLEKAPSYAALPEVAAIGGSWFVDAKLMAEGNWAEITKRTEEAIKAIAESSH</sequence>
<proteinExistence type="inferred from homology"/>
<dbReference type="RefSeq" id="WP_189570642.1">
    <property type="nucleotide sequence ID" value="NZ_BMXI01000011.1"/>
</dbReference>
<keyword evidence="7" id="KW-0704">Schiff base</keyword>
<evidence type="ECO:0000256" key="8">
    <source>
        <dbReference type="ARBA" id="ARBA00023277"/>
    </source>
</evidence>
<dbReference type="Proteomes" id="UP000644507">
    <property type="component" value="Unassembled WGS sequence"/>
</dbReference>
<dbReference type="GO" id="GO:0008675">
    <property type="term" value="F:2-dehydro-3-deoxy-phosphogluconate aldolase activity"/>
    <property type="evidence" value="ECO:0007669"/>
    <property type="project" value="UniProtKB-EC"/>
</dbReference>
<keyword evidence="10" id="KW-1185">Reference proteome</keyword>
<dbReference type="InterPro" id="IPR013785">
    <property type="entry name" value="Aldolase_TIM"/>
</dbReference>
<keyword evidence="8" id="KW-0119">Carbohydrate metabolism</keyword>
<dbReference type="SUPFAM" id="SSF51569">
    <property type="entry name" value="Aldolase"/>
    <property type="match status" value="1"/>
</dbReference>
<comment type="pathway">
    <text evidence="2">Carbohydrate acid metabolism; 2-dehydro-3-deoxy-D-gluconate degradation; D-glyceraldehyde 3-phosphate and pyruvate from 2-dehydro-3-deoxy-D-gluconate: step 2/2.</text>
</comment>
<evidence type="ECO:0000313" key="10">
    <source>
        <dbReference type="Proteomes" id="UP000644507"/>
    </source>
</evidence>
<comment type="caution">
    <text evidence="9">The sequence shown here is derived from an EMBL/GenBank/DDBJ whole genome shotgun (WGS) entry which is preliminary data.</text>
</comment>
<dbReference type="NCBIfam" id="TIGR01182">
    <property type="entry name" value="eda"/>
    <property type="match status" value="1"/>
</dbReference>
<evidence type="ECO:0000256" key="2">
    <source>
        <dbReference type="ARBA" id="ARBA00004736"/>
    </source>
</evidence>
<reference evidence="9" key="2">
    <citation type="submission" date="2020-09" db="EMBL/GenBank/DDBJ databases">
        <authorList>
            <person name="Sun Q."/>
            <person name="Kim S."/>
        </authorList>
    </citation>
    <scope>NUCLEOTIDE SEQUENCE</scope>
    <source>
        <strain evidence="9">KCTC 12988</strain>
    </source>
</reference>
<accession>A0A918TTD4</accession>
<dbReference type="PROSITE" id="PS00159">
    <property type="entry name" value="ALDOLASE_KDPG_KHG_1"/>
    <property type="match status" value="1"/>
</dbReference>
<dbReference type="Gene3D" id="3.20.20.70">
    <property type="entry name" value="Aldolase class I"/>
    <property type="match status" value="1"/>
</dbReference>
<evidence type="ECO:0000256" key="3">
    <source>
        <dbReference type="ARBA" id="ARBA00006906"/>
    </source>
</evidence>
<dbReference type="PROSITE" id="PS00160">
    <property type="entry name" value="ALDOLASE_KDPG_KHG_2"/>
    <property type="match status" value="1"/>
</dbReference>
<dbReference type="InterPro" id="IPR000887">
    <property type="entry name" value="Aldlse_KDPG_KHG"/>
</dbReference>
<organism evidence="9 10">
    <name type="scientific">Roseibacillus persicicus</name>
    <dbReference type="NCBI Taxonomy" id="454148"/>
    <lineage>
        <taxon>Bacteria</taxon>
        <taxon>Pseudomonadati</taxon>
        <taxon>Verrucomicrobiota</taxon>
        <taxon>Verrucomicrobiia</taxon>
        <taxon>Verrucomicrobiales</taxon>
        <taxon>Verrucomicrobiaceae</taxon>
        <taxon>Roseibacillus</taxon>
    </lineage>
</organism>